<keyword evidence="6" id="KW-0560">Oxidoreductase</keyword>
<dbReference type="GO" id="GO:0051539">
    <property type="term" value="F:4 iron, 4 sulfur cluster binding"/>
    <property type="evidence" value="ECO:0007669"/>
    <property type="project" value="UniProtKB-KW"/>
</dbReference>
<dbReference type="RefSeq" id="WP_103882189.1">
    <property type="nucleotide sequence ID" value="NZ_FNVG01000031.1"/>
</dbReference>
<dbReference type="Gene3D" id="2.40.40.20">
    <property type="match status" value="1"/>
</dbReference>
<evidence type="ECO:0000256" key="3">
    <source>
        <dbReference type="ARBA" id="ARBA00022505"/>
    </source>
</evidence>
<dbReference type="Pfam" id="PF01568">
    <property type="entry name" value="Molydop_binding"/>
    <property type="match status" value="1"/>
</dbReference>
<evidence type="ECO:0000256" key="8">
    <source>
        <dbReference type="ARBA" id="ARBA00023014"/>
    </source>
</evidence>
<keyword evidence="11" id="KW-1185">Reference proteome</keyword>
<name>A0A1H6C4Q7_9VIBR</name>
<evidence type="ECO:0000256" key="2">
    <source>
        <dbReference type="ARBA" id="ARBA00022485"/>
    </source>
</evidence>
<dbReference type="Proteomes" id="UP000236721">
    <property type="component" value="Unassembled WGS sequence"/>
</dbReference>
<evidence type="ECO:0000256" key="7">
    <source>
        <dbReference type="ARBA" id="ARBA00023004"/>
    </source>
</evidence>
<dbReference type="InterPro" id="IPR009010">
    <property type="entry name" value="Asp_de-COase-like_dom_sf"/>
</dbReference>
<dbReference type="EMBL" id="FNVG01000031">
    <property type="protein sequence ID" value="SEG67922.1"/>
    <property type="molecule type" value="Genomic_DNA"/>
</dbReference>
<dbReference type="PANTHER" id="PTHR43742:SF9">
    <property type="entry name" value="TETRATHIONATE REDUCTASE SUBUNIT A"/>
    <property type="match status" value="1"/>
</dbReference>
<reference evidence="11" key="1">
    <citation type="submission" date="2016-10" db="EMBL/GenBank/DDBJ databases">
        <authorList>
            <person name="Varghese N."/>
            <person name="Submissions S."/>
        </authorList>
    </citation>
    <scope>NUCLEOTIDE SEQUENCE [LARGE SCALE GENOMIC DNA]</scope>
    <source>
        <strain evidence="11">CGMCC 1.7062</strain>
    </source>
</reference>
<keyword evidence="8" id="KW-0411">Iron-sulfur</keyword>
<dbReference type="InterPro" id="IPR006657">
    <property type="entry name" value="MoPterin_dinucl-bd_dom"/>
</dbReference>
<organism evidence="10 11">
    <name type="scientific">Vibrio hangzhouensis</name>
    <dbReference type="NCBI Taxonomy" id="462991"/>
    <lineage>
        <taxon>Bacteria</taxon>
        <taxon>Pseudomonadati</taxon>
        <taxon>Pseudomonadota</taxon>
        <taxon>Gammaproteobacteria</taxon>
        <taxon>Vibrionales</taxon>
        <taxon>Vibrionaceae</taxon>
        <taxon>Vibrio</taxon>
    </lineage>
</organism>
<feature type="domain" description="4Fe-4S Mo/W bis-MGD-type" evidence="9">
    <location>
        <begin position="72"/>
        <end position="156"/>
    </location>
</feature>
<dbReference type="GO" id="GO:0043546">
    <property type="term" value="F:molybdopterin cofactor binding"/>
    <property type="evidence" value="ECO:0007669"/>
    <property type="project" value="InterPro"/>
</dbReference>
<keyword evidence="5" id="KW-0732">Signal</keyword>
<dbReference type="SUPFAM" id="SSF53706">
    <property type="entry name" value="Formate dehydrogenase/DMSO reductase, domains 1-3"/>
    <property type="match status" value="1"/>
</dbReference>
<keyword evidence="4" id="KW-0479">Metal-binding</keyword>
<dbReference type="InterPro" id="IPR050612">
    <property type="entry name" value="Prok_Mopterin_Oxidored"/>
</dbReference>
<sequence>MDSKRRQLLKSGLAVGGLGVFAAGYSTTAKHTVDGAVNGSAGQSTDHHHHGNSLVPEYRVTNDNNLTANPAQRVSPSMCFGCWTLCGVRARIDNQTDDILRIAGNPYHPLSQSHQLPFETPVKQAYLSLSGESGLEQRSTVCARGNAMLELQNSPYRITQPLKRAGKRGEGKWQPISYEQLITEITEGGDLFGEGQVEGLRAIRDVKTPLDALNPEYGPKANQLLVTNAGNEGRDDILKRFALNSFGTRNVGHHGSYCGYAFRAGSGALMNDLTKFAHLKPDFEHTEYILFIGMSAGQAGNPFKRQARLLAEARAKGQLQYTVVTPSMPAGSMNLSTKEHNDWLAIKPGSDSALVLAMMQWMFDHQRYNQTFLAQPGPLAMKRAKNAHWCNATHLVISDPDHPRDGSFLRASDVGLPYSGKPRSDGDPFAVVDALTNTLSVHTQEGEAVLFVDQIINLNGASVAVKSSLQRLREEVDKHDLSFYSQQCGITEEKIIELAEKFTSFGTKAVVDTHGGNMHTNGFYNSYTILMLNALIGNVNLKGGAMAKAGGYPTSAKGPRYDFTAFSGKVGPKGVFLSRSKFPYQKTSEYKRRVAAGESPYPTRAPWYPISAPLLTEHLSAAIDGYPYRVKAWINHMANPLYGVPGLKTLLEDKLKDPKQLGLIVSIDAFINETTALSDYIVPDTISYESWGMATPWHGVPTKAVTARWPIVEPRTQKSPDGRPINLENFLIDLAKNLGLGGFGTKAIKAQDGTWHDIHSAEDYYLRSAANLAFAKGSVPNVSAEDIFWSGLDRLMPAMNNALSPDEVKRVAFILARGGRFENASQAYQEEQMKHKWMKPLAIWNEKVGTSVNTMTGERYVGCPTWHPQRLSDGTPMESRYPTTEWPFSLTNFKSNIHSAVSNLSPRLQSIKGTNPVYIHSQDAAIYALKSGDSVIIETPSASLRAQVLIIDGIRPGTLGFEHGFGHKELGQRAHWIGDKQQPTKLHSEDGVNINEIGLIDPTRQGKGVLLDWVVGAASRQALPARIQKA</sequence>
<dbReference type="InterPro" id="IPR037946">
    <property type="entry name" value="MopB_CT_Tetrathionate"/>
</dbReference>
<evidence type="ECO:0000313" key="10">
    <source>
        <dbReference type="EMBL" id="SEG67922.1"/>
    </source>
</evidence>
<comment type="similarity">
    <text evidence="1">Belongs to the prokaryotic molybdopterin-containing oxidoreductase family.</text>
</comment>
<evidence type="ECO:0000313" key="11">
    <source>
        <dbReference type="Proteomes" id="UP000236721"/>
    </source>
</evidence>
<dbReference type="Gene3D" id="3.30.200.210">
    <property type="match status" value="1"/>
</dbReference>
<evidence type="ECO:0000256" key="5">
    <source>
        <dbReference type="ARBA" id="ARBA00022729"/>
    </source>
</evidence>
<gene>
    <name evidence="10" type="ORF">SAMN04488244_13110</name>
</gene>
<dbReference type="GO" id="GO:0016491">
    <property type="term" value="F:oxidoreductase activity"/>
    <property type="evidence" value="ECO:0007669"/>
    <property type="project" value="UniProtKB-KW"/>
</dbReference>
<keyword evidence="7" id="KW-0408">Iron</keyword>
<evidence type="ECO:0000259" key="9">
    <source>
        <dbReference type="PROSITE" id="PS51669"/>
    </source>
</evidence>
<keyword evidence="3" id="KW-0500">Molybdenum</keyword>
<keyword evidence="2" id="KW-0004">4Fe-4S</keyword>
<dbReference type="InterPro" id="IPR041929">
    <property type="entry name" value="Tetrathionate-R_A_N"/>
</dbReference>
<proteinExistence type="inferred from homology"/>
<evidence type="ECO:0000256" key="4">
    <source>
        <dbReference type="ARBA" id="ARBA00022723"/>
    </source>
</evidence>
<protein>
    <submittedName>
        <fullName evidence="10">Tetrathionate reductase alpha subunit</fullName>
    </submittedName>
</protein>
<dbReference type="PANTHER" id="PTHR43742">
    <property type="entry name" value="TRIMETHYLAMINE-N-OXIDE REDUCTASE"/>
    <property type="match status" value="1"/>
</dbReference>
<dbReference type="AlphaFoldDB" id="A0A1H6C4Q7"/>
<dbReference type="Gene3D" id="3.40.50.740">
    <property type="match status" value="1"/>
</dbReference>
<dbReference type="SUPFAM" id="SSF50692">
    <property type="entry name" value="ADC-like"/>
    <property type="match status" value="1"/>
</dbReference>
<dbReference type="CDD" id="cd02780">
    <property type="entry name" value="MopB_CT_Tetrathionate_Arsenate-R"/>
    <property type="match status" value="1"/>
</dbReference>
<dbReference type="Gene3D" id="3.40.228.10">
    <property type="entry name" value="Dimethylsulfoxide Reductase, domain 2"/>
    <property type="match status" value="1"/>
</dbReference>
<accession>A0A1H6C4Q7</accession>
<dbReference type="SMART" id="SM00926">
    <property type="entry name" value="Molybdop_Fe4S4"/>
    <property type="match status" value="1"/>
</dbReference>
<dbReference type="GO" id="GO:0046872">
    <property type="term" value="F:metal ion binding"/>
    <property type="evidence" value="ECO:0007669"/>
    <property type="project" value="UniProtKB-KW"/>
</dbReference>
<evidence type="ECO:0000256" key="6">
    <source>
        <dbReference type="ARBA" id="ARBA00023002"/>
    </source>
</evidence>
<dbReference type="PROSITE" id="PS51669">
    <property type="entry name" value="4FE4S_MOW_BIS_MGD"/>
    <property type="match status" value="1"/>
</dbReference>
<dbReference type="Pfam" id="PF00384">
    <property type="entry name" value="Molybdopterin"/>
    <property type="match status" value="1"/>
</dbReference>
<evidence type="ECO:0000256" key="1">
    <source>
        <dbReference type="ARBA" id="ARBA00010312"/>
    </source>
</evidence>
<dbReference type="CDD" id="cd02758">
    <property type="entry name" value="MopB_Tetrathionate-Ra"/>
    <property type="match status" value="1"/>
</dbReference>
<dbReference type="OrthoDB" id="9815647at2"/>
<dbReference type="InterPro" id="IPR006963">
    <property type="entry name" value="Mopterin_OxRdtase_4Fe-4S_dom"/>
</dbReference>
<dbReference type="InterPro" id="IPR006656">
    <property type="entry name" value="Mopterin_OxRdtase"/>
</dbReference>